<dbReference type="RefSeq" id="WP_194561887.1">
    <property type="nucleotide sequence ID" value="NZ_JADKPV010000001.1"/>
</dbReference>
<organism evidence="4 5">
    <name type="scientific">Savagea serpentis</name>
    <dbReference type="NCBI Taxonomy" id="2785297"/>
    <lineage>
        <taxon>Bacteria</taxon>
        <taxon>Bacillati</taxon>
        <taxon>Bacillota</taxon>
        <taxon>Bacilli</taxon>
        <taxon>Bacillales</taxon>
        <taxon>Caryophanaceae</taxon>
        <taxon>Savagea</taxon>
    </lineage>
</organism>
<evidence type="ECO:0000256" key="2">
    <source>
        <dbReference type="ARBA" id="ARBA00023118"/>
    </source>
</evidence>
<dbReference type="GO" id="GO:0051607">
    <property type="term" value="P:defense response to virus"/>
    <property type="evidence" value="ECO:0007669"/>
    <property type="project" value="UniProtKB-KW"/>
</dbReference>
<dbReference type="Proteomes" id="UP000622653">
    <property type="component" value="Unassembled WGS sequence"/>
</dbReference>
<protein>
    <submittedName>
        <fullName evidence="4">Type III-B CRISPR-associated protein Cas10/Cmr2</fullName>
    </submittedName>
</protein>
<dbReference type="InterPro" id="IPR000160">
    <property type="entry name" value="GGDEF_dom"/>
</dbReference>
<dbReference type="Pfam" id="PF22335">
    <property type="entry name" value="Cas10-Cmr2_palm2"/>
    <property type="match status" value="1"/>
</dbReference>
<accession>A0A8J7G2N9</accession>
<proteinExistence type="predicted"/>
<dbReference type="NCBIfam" id="TIGR02577">
    <property type="entry name" value="cas_TM1794_Cmr2"/>
    <property type="match status" value="1"/>
</dbReference>
<dbReference type="InterPro" id="IPR024615">
    <property type="entry name" value="CRISPR-assoc_Cmr2_N"/>
</dbReference>
<dbReference type="Gene3D" id="3.30.70.2220">
    <property type="entry name" value="CRISPR-Cas system, Cmr2 subunit, D1 domain, cysteine cluster"/>
    <property type="match status" value="1"/>
</dbReference>
<dbReference type="AlphaFoldDB" id="A0A8J7G2N9"/>
<gene>
    <name evidence="4" type="primary">cas10</name>
    <name evidence="4" type="ORF">IRY55_03640</name>
</gene>
<keyword evidence="2" id="KW-0051">Antiviral defense</keyword>
<dbReference type="PROSITE" id="PS50887">
    <property type="entry name" value="GGDEF"/>
    <property type="match status" value="1"/>
</dbReference>
<dbReference type="InterPro" id="IPR043128">
    <property type="entry name" value="Rev_trsase/Diguanyl_cyclase"/>
</dbReference>
<keyword evidence="1" id="KW-0547">Nucleotide-binding</keyword>
<dbReference type="Gene3D" id="3.30.70.270">
    <property type="match status" value="1"/>
</dbReference>
<dbReference type="InterPro" id="IPR054767">
    <property type="entry name" value="Cas10-Cmr2_palm2"/>
</dbReference>
<evidence type="ECO:0000313" key="5">
    <source>
        <dbReference type="Proteomes" id="UP000622653"/>
    </source>
</evidence>
<dbReference type="InterPro" id="IPR038242">
    <property type="entry name" value="Cmr2_N"/>
</dbReference>
<feature type="domain" description="GGDEF" evidence="3">
    <location>
        <begin position="300"/>
        <end position="433"/>
    </location>
</feature>
<dbReference type="InterPro" id="IPR013407">
    <property type="entry name" value="CRISPR-assoc_prot_Cmr2"/>
</dbReference>
<comment type="caution">
    <text evidence="4">The sequence shown here is derived from an EMBL/GenBank/DDBJ whole genome shotgun (WGS) entry which is preliminary data.</text>
</comment>
<name>A0A8J7G2N9_9BACL</name>
<evidence type="ECO:0000259" key="3">
    <source>
        <dbReference type="PROSITE" id="PS50887"/>
    </source>
</evidence>
<dbReference type="GO" id="GO:0000166">
    <property type="term" value="F:nucleotide binding"/>
    <property type="evidence" value="ECO:0007669"/>
    <property type="project" value="UniProtKB-KW"/>
</dbReference>
<evidence type="ECO:0000256" key="1">
    <source>
        <dbReference type="ARBA" id="ARBA00022741"/>
    </source>
</evidence>
<reference evidence="4" key="1">
    <citation type="submission" date="2020-11" db="EMBL/GenBank/DDBJ databases">
        <title>Multidrug resistant novel bacterium Savagea serpentis sp. nov., isolated from the scats of a vine snake (Ahaetulla nasuta).</title>
        <authorList>
            <person name="Venkata Ramana V."/>
            <person name="Vikas Patil S."/>
            <person name="Yogita Lugani V."/>
        </authorList>
    </citation>
    <scope>NUCLEOTIDE SEQUENCE</scope>
    <source>
        <strain evidence="4">SN6</strain>
    </source>
</reference>
<keyword evidence="5" id="KW-1185">Reference proteome</keyword>
<dbReference type="EMBL" id="JADKPV010000001">
    <property type="protein sequence ID" value="MBF4500447.1"/>
    <property type="molecule type" value="Genomic_DNA"/>
</dbReference>
<sequence length="556" mass="63020">MEKQLVLLTIGPVGELIQSSRKMKDLAAGSFLLSHLTRCAIERIDSSDAGAKTQIIFPKMELPSLPNRLLFTIRDSSENTKKYCESIESDLKRTWLEIVEKTFEKEKIELTDEAKAQLSHFLSIHWTFVPYGGDYGKSYNEVVQAMHDVKNTRMFEQLPLGEGRRCSLFPAYRALYGRKRNDRFPPFASDLKEVNQPLLKEGECLSGIAMFKRLFDPSLLKLKDKGNQKSFRSVAMMLLKHANRHIGDWKRYEELEDEGSEVLHDWMNGHPIEDIYPQGVLEEFRELKNTHAGPLKKPSPYYALIKLDGDGVGSEYQKSGRFDVHERLSESIATFANEADKMVTEDGGICIFAGGEDVLAFAPIDQTMPLLKKLRALFQEKIKDEAGNPFTLSAGIVFAHLMSPLAPLLERVEELEGYAKDMPGKDAYAIEVQHRGGKQVIYRDKFEKLDTFEQLLEQLGREPFSRSYIANLLETLNPLDDSYDSAIIHALIRRVGHRSLEGHASDEQQEMTELILDLFNDSSSNEGKVVHLVDQLNVIAFMQKIGAVNNDETANV</sequence>
<dbReference type="Pfam" id="PF12469">
    <property type="entry name" value="Cmr2_N"/>
    <property type="match status" value="1"/>
</dbReference>
<evidence type="ECO:0000313" key="4">
    <source>
        <dbReference type="EMBL" id="MBF4500447.1"/>
    </source>
</evidence>